<name>A0A125MNJ4_9GAMM</name>
<accession>A0A125MNJ4</accession>
<evidence type="ECO:0000313" key="2">
    <source>
        <dbReference type="EMBL" id="KWS06758.1"/>
    </source>
</evidence>
<feature type="region of interest" description="Disordered" evidence="1">
    <location>
        <begin position="1"/>
        <end position="22"/>
    </location>
</feature>
<dbReference type="AlphaFoldDB" id="A0A125MNJ4"/>
<dbReference type="Proteomes" id="UP000023435">
    <property type="component" value="Unassembled WGS sequence"/>
</dbReference>
<keyword evidence="3" id="KW-1185">Reference proteome</keyword>
<protein>
    <submittedName>
        <fullName evidence="2">Uncharacterized protein</fullName>
    </submittedName>
</protein>
<evidence type="ECO:0000313" key="3">
    <source>
        <dbReference type="Proteomes" id="UP000023435"/>
    </source>
</evidence>
<sequence length="38" mass="4076">MTRGGGLRPTSRLFDARPGRGRTCAHEQIPISHATISA</sequence>
<organism evidence="2 3">
    <name type="scientific">Lysobacter capsici AZ78</name>
    <dbReference type="NCBI Taxonomy" id="1444315"/>
    <lineage>
        <taxon>Bacteria</taxon>
        <taxon>Pseudomonadati</taxon>
        <taxon>Pseudomonadota</taxon>
        <taxon>Gammaproteobacteria</taxon>
        <taxon>Lysobacterales</taxon>
        <taxon>Lysobacteraceae</taxon>
        <taxon>Lysobacter</taxon>
    </lineage>
</organism>
<evidence type="ECO:0000256" key="1">
    <source>
        <dbReference type="SAM" id="MobiDB-lite"/>
    </source>
</evidence>
<proteinExistence type="predicted"/>
<gene>
    <name evidence="2" type="ORF">AZ78_4316</name>
</gene>
<comment type="caution">
    <text evidence="2">The sequence shown here is derived from an EMBL/GenBank/DDBJ whole genome shotgun (WGS) entry which is preliminary data.</text>
</comment>
<dbReference type="EMBL" id="JAJA02000001">
    <property type="protein sequence ID" value="KWS06758.1"/>
    <property type="molecule type" value="Genomic_DNA"/>
</dbReference>
<reference evidence="2 3" key="1">
    <citation type="journal article" date="2014" name="Genome Announc.">
        <title>Draft Genome Sequence of Lysobacter capsici AZ78, a Bacterium Antagonistic to Plant-Pathogenic Oomycetes.</title>
        <authorList>
            <person name="Puopolo G."/>
            <person name="Sonego P."/>
            <person name="Engelen K."/>
            <person name="Pertot I."/>
        </authorList>
    </citation>
    <scope>NUCLEOTIDE SEQUENCE [LARGE SCALE GENOMIC DNA]</scope>
    <source>
        <strain evidence="2 3">AZ78</strain>
    </source>
</reference>